<reference evidence="2" key="1">
    <citation type="journal article" date="2024" name="Proc. Natl. Acad. Sci. U.S.A.">
        <title>Extraordinary preservation of gene collinearity over three hundred million years revealed in homosporous lycophytes.</title>
        <authorList>
            <person name="Li C."/>
            <person name="Wickell D."/>
            <person name="Kuo L.Y."/>
            <person name="Chen X."/>
            <person name="Nie B."/>
            <person name="Liao X."/>
            <person name="Peng D."/>
            <person name="Ji J."/>
            <person name="Jenkins J."/>
            <person name="Williams M."/>
            <person name="Shu S."/>
            <person name="Plott C."/>
            <person name="Barry K."/>
            <person name="Rajasekar S."/>
            <person name="Grimwood J."/>
            <person name="Han X."/>
            <person name="Sun S."/>
            <person name="Hou Z."/>
            <person name="He W."/>
            <person name="Dai G."/>
            <person name="Sun C."/>
            <person name="Schmutz J."/>
            <person name="Leebens-Mack J.H."/>
            <person name="Li F.W."/>
            <person name="Wang L."/>
        </authorList>
    </citation>
    <scope>NUCLEOTIDE SEQUENCE [LARGE SCALE GENOMIC DNA]</scope>
    <source>
        <strain evidence="2">cv. PW_Plant_1</strain>
    </source>
</reference>
<dbReference type="EMBL" id="CM055111">
    <property type="protein sequence ID" value="KAJ7520241.1"/>
    <property type="molecule type" value="Genomic_DNA"/>
</dbReference>
<evidence type="ECO:0000313" key="1">
    <source>
        <dbReference type="EMBL" id="KAJ7520241.1"/>
    </source>
</evidence>
<organism evidence="1 2">
    <name type="scientific">Diphasiastrum complanatum</name>
    <name type="common">Issler's clubmoss</name>
    <name type="synonym">Lycopodium complanatum</name>
    <dbReference type="NCBI Taxonomy" id="34168"/>
    <lineage>
        <taxon>Eukaryota</taxon>
        <taxon>Viridiplantae</taxon>
        <taxon>Streptophyta</taxon>
        <taxon>Embryophyta</taxon>
        <taxon>Tracheophyta</taxon>
        <taxon>Lycopodiopsida</taxon>
        <taxon>Lycopodiales</taxon>
        <taxon>Lycopodiaceae</taxon>
        <taxon>Lycopodioideae</taxon>
        <taxon>Diphasiastrum</taxon>
    </lineage>
</organism>
<keyword evidence="2" id="KW-1185">Reference proteome</keyword>
<proteinExistence type="predicted"/>
<accession>A0ACC2ARU4</accession>
<name>A0ACC2ARU4_DIPCM</name>
<dbReference type="Proteomes" id="UP001162992">
    <property type="component" value="Chromosome 20"/>
</dbReference>
<evidence type="ECO:0000313" key="2">
    <source>
        <dbReference type="Proteomes" id="UP001162992"/>
    </source>
</evidence>
<protein>
    <submittedName>
        <fullName evidence="1">Uncharacterized protein</fullName>
    </submittedName>
</protein>
<gene>
    <name evidence="1" type="ORF">O6H91_20G073900</name>
</gene>
<comment type="caution">
    <text evidence="1">The sequence shown here is derived from an EMBL/GenBank/DDBJ whole genome shotgun (WGS) entry which is preliminary data.</text>
</comment>
<sequence length="181" mass="20437">MEGIVKTKMSEARSLEKWPGKKCKTCGDVGFHEELFKCTTCQATYQHTYCSIMHTNLVVDEWICHWCSHVPSTIAVKHPRMKIKRGIKHSVKAQLSKSSNALELLLAVAQSMLSGEVAEDGDVNKQKTFQRQGLRKKCSALKEKRKLGVNELSHLSKNQLCLTTSRKGVARRYKLLSDVYG</sequence>